<dbReference type="CDD" id="cd01745">
    <property type="entry name" value="GATase1_2"/>
    <property type="match status" value="1"/>
</dbReference>
<accession>W4QCR3</accession>
<sequence>MDSSAYPVIGLTSSVVTHNQIMSYHIHEKCVRSVIQAGGVPMMIPNGSAELIEVWGNVCDGIILSGGEDIDPYSFHAHPSPEVKETSPKRDETEIGLIRYALEMNKPILGLCRGMTMLNVALGGTVIQDIKSQHENAINHDQQTVRSEPTHIIEIDEKSRLFQIVGSKSYRVNSMHHQAIDKLASDLKVVAVAPDGMIEAVEGMSEEAPLIIGVQWHPEEMVSVEPAMQRLFEMFITECRRQKANG</sequence>
<dbReference type="RefSeq" id="WP_035341022.1">
    <property type="nucleotide sequence ID" value="NZ_BAUU01000004.1"/>
</dbReference>
<dbReference type="PROSITE" id="PS51273">
    <property type="entry name" value="GATASE_TYPE_1"/>
    <property type="match status" value="1"/>
</dbReference>
<reference evidence="1" key="1">
    <citation type="journal article" date="2014" name="Genome Announc.">
        <title>Draft Genome Sequences of Three Alkaliphilic Bacillus Strains, Bacillus wakoensis JCM 9140T, Bacillus akibai JCM 9157T, and Bacillus hemicellulosilyticus JCM 9152T.</title>
        <authorList>
            <person name="Yuki M."/>
            <person name="Oshima K."/>
            <person name="Suda W."/>
            <person name="Oshida Y."/>
            <person name="Kitamura K."/>
            <person name="Iida T."/>
            <person name="Hattori M."/>
            <person name="Ohkuma M."/>
        </authorList>
    </citation>
    <scope>NUCLEOTIDE SEQUENCE [LARGE SCALE GENOMIC DNA]</scope>
    <source>
        <strain evidence="1">JCM 9152</strain>
    </source>
</reference>
<dbReference type="GO" id="GO:0005829">
    <property type="term" value="C:cytosol"/>
    <property type="evidence" value="ECO:0007669"/>
    <property type="project" value="TreeGrafter"/>
</dbReference>
<organism evidence="1 2">
    <name type="scientific">Halalkalibacter hemicellulosilyticusJCM 9152</name>
    <dbReference type="NCBI Taxonomy" id="1236971"/>
    <lineage>
        <taxon>Bacteria</taxon>
        <taxon>Bacillati</taxon>
        <taxon>Bacillota</taxon>
        <taxon>Bacilli</taxon>
        <taxon>Bacillales</taxon>
        <taxon>Bacillaceae</taxon>
        <taxon>Halalkalibacter</taxon>
    </lineage>
</organism>
<dbReference type="EMBL" id="BAUU01000004">
    <property type="protein sequence ID" value="GAE29443.1"/>
    <property type="molecule type" value="Genomic_DNA"/>
</dbReference>
<dbReference type="STRING" id="1236971.JCM9152_801"/>
<protein>
    <submittedName>
        <fullName evidence="1">Glutamine amidotransferase</fullName>
    </submittedName>
</protein>
<dbReference type="Pfam" id="PF07722">
    <property type="entry name" value="Peptidase_C26"/>
    <property type="match status" value="1"/>
</dbReference>
<dbReference type="AlphaFoldDB" id="W4QCR3"/>
<dbReference type="FunFam" id="3.40.50.880:FF:000030">
    <property type="entry name" value="Gamma-glutamyl-gamma-aminobutyrate hydrolase PuuD"/>
    <property type="match status" value="1"/>
</dbReference>
<proteinExistence type="predicted"/>
<dbReference type="Gene3D" id="3.40.50.880">
    <property type="match status" value="1"/>
</dbReference>
<gene>
    <name evidence="1" type="ORF">JCM9152_801</name>
</gene>
<comment type="caution">
    <text evidence="1">The sequence shown here is derived from an EMBL/GenBank/DDBJ whole genome shotgun (WGS) entry which is preliminary data.</text>
</comment>
<dbReference type="GO" id="GO:0006598">
    <property type="term" value="P:polyamine catabolic process"/>
    <property type="evidence" value="ECO:0007669"/>
    <property type="project" value="TreeGrafter"/>
</dbReference>
<dbReference type="InterPro" id="IPR044668">
    <property type="entry name" value="PuuD-like"/>
</dbReference>
<dbReference type="InterPro" id="IPR029062">
    <property type="entry name" value="Class_I_gatase-like"/>
</dbReference>
<dbReference type="PANTHER" id="PTHR43235:SF1">
    <property type="entry name" value="GLUTAMINE AMIDOTRANSFERASE PB2B2.05-RELATED"/>
    <property type="match status" value="1"/>
</dbReference>
<dbReference type="SUPFAM" id="SSF52317">
    <property type="entry name" value="Class I glutamine amidotransferase-like"/>
    <property type="match status" value="1"/>
</dbReference>
<dbReference type="GO" id="GO:0016740">
    <property type="term" value="F:transferase activity"/>
    <property type="evidence" value="ECO:0007669"/>
    <property type="project" value="UniProtKB-KW"/>
</dbReference>
<dbReference type="GO" id="GO:0033969">
    <property type="term" value="F:gamma-glutamyl-gamma-aminobutyrate hydrolase activity"/>
    <property type="evidence" value="ECO:0007669"/>
    <property type="project" value="TreeGrafter"/>
</dbReference>
<evidence type="ECO:0000313" key="2">
    <source>
        <dbReference type="Proteomes" id="UP000018895"/>
    </source>
</evidence>
<dbReference type="PANTHER" id="PTHR43235">
    <property type="entry name" value="GLUTAMINE AMIDOTRANSFERASE PB2B2.05-RELATED"/>
    <property type="match status" value="1"/>
</dbReference>
<dbReference type="InterPro" id="IPR011697">
    <property type="entry name" value="Peptidase_C26"/>
</dbReference>
<evidence type="ECO:0000313" key="1">
    <source>
        <dbReference type="EMBL" id="GAE29443.1"/>
    </source>
</evidence>
<keyword evidence="1" id="KW-0808">Transferase</keyword>
<keyword evidence="2" id="KW-1185">Reference proteome</keyword>
<dbReference type="OrthoDB" id="9813383at2"/>
<dbReference type="Proteomes" id="UP000018895">
    <property type="component" value="Unassembled WGS sequence"/>
</dbReference>
<keyword evidence="1" id="KW-0315">Glutamine amidotransferase</keyword>
<name>W4QCR3_9BACI</name>